<dbReference type="NCBIfam" id="TIGR00778">
    <property type="entry name" value="ahpD_dom"/>
    <property type="match status" value="1"/>
</dbReference>
<reference evidence="3 4" key="1">
    <citation type="submission" date="2019-11" db="EMBL/GenBank/DDBJ databases">
        <title>FDA dAtabase for Regulatory Grade micrObial Sequences (FDA-ARGOS): Supporting development and validation of Infectious Disease Dx tests.</title>
        <authorList>
            <person name="Kerrigan L."/>
            <person name="Long C."/>
            <person name="Tallon L."/>
            <person name="Sadzewicz L."/>
            <person name="Vavikolanu K."/>
            <person name="Mehta A."/>
            <person name="Aluvathingal J."/>
            <person name="Nadendla S."/>
            <person name="Yan Y."/>
            <person name="Sichtig H."/>
        </authorList>
    </citation>
    <scope>NUCLEOTIDE SEQUENCE [LARGE SCALE GENOMIC DNA]</scope>
    <source>
        <strain evidence="3 4">FDAARGOS_674</strain>
    </source>
</reference>
<proteinExistence type="predicted"/>
<organism evidence="3 4">
    <name type="scientific">Corynebacterium xerosis</name>
    <dbReference type="NCBI Taxonomy" id="1725"/>
    <lineage>
        <taxon>Bacteria</taxon>
        <taxon>Bacillati</taxon>
        <taxon>Actinomycetota</taxon>
        <taxon>Actinomycetes</taxon>
        <taxon>Mycobacteriales</taxon>
        <taxon>Corynebacteriaceae</taxon>
        <taxon>Corynebacterium</taxon>
    </lineage>
</organism>
<dbReference type="AlphaFoldDB" id="A0A6B8TYC0"/>
<sequence length="183" mass="19863">MRLHQHGQLPKAHHGPHRPHPRAETSSMKSAHAPLKCGEPVFKGAWKAQAAQTQAIWKKAEELGVGRDLIELVYVRASQINGCAFCLDVHVREGLKAGLSTLKLSVTPAWREAGAVYDDVERAALTIAETATDPVAAHENTAEYDAAREVLGDDKTALLAWAAICINGWNRMHALSHTPVEGV</sequence>
<dbReference type="PANTHER" id="PTHR34846">
    <property type="entry name" value="4-CARBOXYMUCONOLACTONE DECARBOXYLASE FAMILY PROTEIN (AFU_ORTHOLOGUE AFUA_6G11590)"/>
    <property type="match status" value="1"/>
</dbReference>
<feature type="region of interest" description="Disordered" evidence="1">
    <location>
        <begin position="1"/>
        <end position="31"/>
    </location>
</feature>
<protein>
    <submittedName>
        <fullName evidence="3">Carboxymuconolactone decarboxylase family protein</fullName>
    </submittedName>
</protein>
<dbReference type="GO" id="GO:0051920">
    <property type="term" value="F:peroxiredoxin activity"/>
    <property type="evidence" value="ECO:0007669"/>
    <property type="project" value="InterPro"/>
</dbReference>
<dbReference type="InterPro" id="IPR004675">
    <property type="entry name" value="AhpD_core"/>
</dbReference>
<evidence type="ECO:0000313" key="3">
    <source>
        <dbReference type="EMBL" id="QGS34265.1"/>
    </source>
</evidence>
<dbReference type="Pfam" id="PF02627">
    <property type="entry name" value="CMD"/>
    <property type="match status" value="1"/>
</dbReference>
<dbReference type="EMBL" id="CP046322">
    <property type="protein sequence ID" value="QGS34265.1"/>
    <property type="molecule type" value="Genomic_DNA"/>
</dbReference>
<name>A0A6B8TYC0_9CORY</name>
<accession>A0A6B8TYC0</accession>
<dbReference type="Proteomes" id="UP000426857">
    <property type="component" value="Chromosome"/>
</dbReference>
<feature type="compositionally biased region" description="Basic residues" evidence="1">
    <location>
        <begin position="1"/>
        <end position="20"/>
    </location>
</feature>
<evidence type="ECO:0000313" key="4">
    <source>
        <dbReference type="Proteomes" id="UP000426857"/>
    </source>
</evidence>
<dbReference type="InterPro" id="IPR003779">
    <property type="entry name" value="CMD-like"/>
</dbReference>
<feature type="domain" description="Carboxymuconolactone decarboxylase-like" evidence="2">
    <location>
        <begin position="57"/>
        <end position="129"/>
    </location>
</feature>
<dbReference type="InterPro" id="IPR029032">
    <property type="entry name" value="AhpD-like"/>
</dbReference>
<evidence type="ECO:0000259" key="2">
    <source>
        <dbReference type="Pfam" id="PF02627"/>
    </source>
</evidence>
<dbReference type="PANTHER" id="PTHR34846:SF10">
    <property type="entry name" value="CYTOPLASMIC PROTEIN"/>
    <property type="match status" value="1"/>
</dbReference>
<dbReference type="Gene3D" id="1.20.1290.10">
    <property type="entry name" value="AhpD-like"/>
    <property type="match status" value="1"/>
</dbReference>
<evidence type="ECO:0000256" key="1">
    <source>
        <dbReference type="SAM" id="MobiDB-lite"/>
    </source>
</evidence>
<dbReference type="SUPFAM" id="SSF69118">
    <property type="entry name" value="AhpD-like"/>
    <property type="match status" value="1"/>
</dbReference>
<gene>
    <name evidence="3" type="ORF">FOB82_04200</name>
</gene>
<dbReference type="KEGG" id="cxe:FOB82_04200"/>